<dbReference type="SUPFAM" id="SSF51206">
    <property type="entry name" value="cAMP-binding domain-like"/>
    <property type="match status" value="1"/>
</dbReference>
<organism evidence="2 3">
    <name type="scientific">Chitinophaga ginsengisegetis</name>
    <dbReference type="NCBI Taxonomy" id="393003"/>
    <lineage>
        <taxon>Bacteria</taxon>
        <taxon>Pseudomonadati</taxon>
        <taxon>Bacteroidota</taxon>
        <taxon>Chitinophagia</taxon>
        <taxon>Chitinophagales</taxon>
        <taxon>Chitinophagaceae</taxon>
        <taxon>Chitinophaga</taxon>
    </lineage>
</organism>
<dbReference type="Pfam" id="PF00027">
    <property type="entry name" value="cNMP_binding"/>
    <property type="match status" value="1"/>
</dbReference>
<dbReference type="STRING" id="393003.SAMN05660461_5033"/>
<gene>
    <name evidence="2" type="ORF">SAMN05660461_5033</name>
</gene>
<dbReference type="InterPro" id="IPR018490">
    <property type="entry name" value="cNMP-bd_dom_sf"/>
</dbReference>
<evidence type="ECO:0000313" key="3">
    <source>
        <dbReference type="Proteomes" id="UP000190166"/>
    </source>
</evidence>
<sequence>MSPEVQHYFEIMFNDLKVHHPFFSDALKNAIIDSCEVFSFKRNDILLDYGETCRYCYFCIKGLVTGRYIKDGAEKAKWFFAEHDMIISVKSFFNQVASLDKLVAKEPTICLAIPWEKLETIYEEYPEFNKIGRKLTEYYYELAEERAMWINYDAEGRYHLLFKAYPKLANRISDTDLSSYLGITRQYLSTIRKHRINKYNQIPGQRL</sequence>
<accession>A0A1T5P900</accession>
<keyword evidence="3" id="KW-1185">Reference proteome</keyword>
<proteinExistence type="predicted"/>
<keyword evidence="2" id="KW-0418">Kinase</keyword>
<dbReference type="InterPro" id="IPR014710">
    <property type="entry name" value="RmlC-like_jellyroll"/>
</dbReference>
<dbReference type="Gene3D" id="2.60.120.10">
    <property type="entry name" value="Jelly Rolls"/>
    <property type="match status" value="1"/>
</dbReference>
<evidence type="ECO:0000259" key="1">
    <source>
        <dbReference type="Pfam" id="PF00027"/>
    </source>
</evidence>
<dbReference type="Proteomes" id="UP000190166">
    <property type="component" value="Unassembled WGS sequence"/>
</dbReference>
<dbReference type="InterPro" id="IPR000595">
    <property type="entry name" value="cNMP-bd_dom"/>
</dbReference>
<name>A0A1T5P900_9BACT</name>
<protein>
    <submittedName>
        <fullName evidence="2">cAMP-binding domain of CRP or a regulatory subunit of cAMP-dependent protein kinases</fullName>
    </submittedName>
</protein>
<dbReference type="CDD" id="cd00038">
    <property type="entry name" value="CAP_ED"/>
    <property type="match status" value="1"/>
</dbReference>
<dbReference type="EMBL" id="FUZZ01000004">
    <property type="protein sequence ID" value="SKD09152.1"/>
    <property type="molecule type" value="Genomic_DNA"/>
</dbReference>
<reference evidence="2 3" key="1">
    <citation type="submission" date="2017-02" db="EMBL/GenBank/DDBJ databases">
        <authorList>
            <person name="Peterson S.W."/>
        </authorList>
    </citation>
    <scope>NUCLEOTIDE SEQUENCE [LARGE SCALE GENOMIC DNA]</scope>
    <source>
        <strain evidence="2 3">DSM 18108</strain>
    </source>
</reference>
<evidence type="ECO:0000313" key="2">
    <source>
        <dbReference type="EMBL" id="SKD09152.1"/>
    </source>
</evidence>
<feature type="domain" description="Cyclic nucleotide-binding" evidence="1">
    <location>
        <begin position="39"/>
        <end position="125"/>
    </location>
</feature>
<dbReference type="GO" id="GO:0016301">
    <property type="term" value="F:kinase activity"/>
    <property type="evidence" value="ECO:0007669"/>
    <property type="project" value="UniProtKB-KW"/>
</dbReference>
<keyword evidence="2" id="KW-0808">Transferase</keyword>
<dbReference type="AlphaFoldDB" id="A0A1T5P900"/>